<accession>A0A813TJ11</accession>
<gene>
    <name evidence="2" type="ORF">OXX778_LOCUS6867</name>
</gene>
<dbReference type="EMBL" id="CAJNOC010000842">
    <property type="protein sequence ID" value="CAF0808921.1"/>
    <property type="molecule type" value="Genomic_DNA"/>
</dbReference>
<sequence length="76" mass="8901">MATISQREALKGTESSSTTEQKNRLLFEFDANVKKIRELQIERSYIFKTDRARDVNRALNRRISLFVEQSIPLLND</sequence>
<dbReference type="OrthoDB" id="10199358at2759"/>
<dbReference type="Proteomes" id="UP000663879">
    <property type="component" value="Unassembled WGS sequence"/>
</dbReference>
<evidence type="ECO:0000256" key="1">
    <source>
        <dbReference type="SAM" id="MobiDB-lite"/>
    </source>
</evidence>
<name>A0A813TJ11_9BILA</name>
<evidence type="ECO:0000313" key="2">
    <source>
        <dbReference type="EMBL" id="CAF0808921.1"/>
    </source>
</evidence>
<organism evidence="2 3">
    <name type="scientific">Brachionus calyciflorus</name>
    <dbReference type="NCBI Taxonomy" id="104777"/>
    <lineage>
        <taxon>Eukaryota</taxon>
        <taxon>Metazoa</taxon>
        <taxon>Spiralia</taxon>
        <taxon>Gnathifera</taxon>
        <taxon>Rotifera</taxon>
        <taxon>Eurotatoria</taxon>
        <taxon>Monogononta</taxon>
        <taxon>Pseudotrocha</taxon>
        <taxon>Ploima</taxon>
        <taxon>Brachionidae</taxon>
        <taxon>Brachionus</taxon>
    </lineage>
</organism>
<proteinExistence type="predicted"/>
<comment type="caution">
    <text evidence="2">The sequence shown here is derived from an EMBL/GenBank/DDBJ whole genome shotgun (WGS) entry which is preliminary data.</text>
</comment>
<reference evidence="2" key="1">
    <citation type="submission" date="2021-02" db="EMBL/GenBank/DDBJ databases">
        <authorList>
            <person name="Nowell W R."/>
        </authorList>
    </citation>
    <scope>NUCLEOTIDE SEQUENCE</scope>
    <source>
        <strain evidence="2">Ploen Becks lab</strain>
    </source>
</reference>
<keyword evidence="3" id="KW-1185">Reference proteome</keyword>
<evidence type="ECO:0000313" key="3">
    <source>
        <dbReference type="Proteomes" id="UP000663879"/>
    </source>
</evidence>
<feature type="region of interest" description="Disordered" evidence="1">
    <location>
        <begin position="1"/>
        <end position="20"/>
    </location>
</feature>
<protein>
    <submittedName>
        <fullName evidence="2">Uncharacterized protein</fullName>
    </submittedName>
</protein>
<dbReference type="AlphaFoldDB" id="A0A813TJ11"/>